<gene>
    <name evidence="1" type="ORF">G9U52_25565</name>
</gene>
<evidence type="ECO:0000313" key="1">
    <source>
        <dbReference type="EMBL" id="NHN33185.1"/>
    </source>
</evidence>
<dbReference type="EMBL" id="JAAOIW010000011">
    <property type="protein sequence ID" value="NHN33185.1"/>
    <property type="molecule type" value="Genomic_DNA"/>
</dbReference>
<sequence>MRATVGITPLKMGTNDISIWFDNHPDFKQVRVKFTMPPDWVAEDNAFSLGNGEYRLTGNFLHAAGVIQMEVNATTTQGEKITFPLSN</sequence>
<dbReference type="RefSeq" id="WP_166153497.1">
    <property type="nucleotide sequence ID" value="NZ_JAAOIW010000011.1"/>
</dbReference>
<evidence type="ECO:0000313" key="2">
    <source>
        <dbReference type="Proteomes" id="UP001165962"/>
    </source>
</evidence>
<dbReference type="Proteomes" id="UP001165962">
    <property type="component" value="Unassembled WGS sequence"/>
</dbReference>
<reference evidence="1" key="1">
    <citation type="submission" date="2020-03" db="EMBL/GenBank/DDBJ databases">
        <title>Draft sequencing of Paenibacilllus sp. S3N08.</title>
        <authorList>
            <person name="Kim D.-U."/>
        </authorList>
    </citation>
    <scope>NUCLEOTIDE SEQUENCE</scope>
    <source>
        <strain evidence="1">S3N08</strain>
    </source>
</reference>
<proteinExistence type="predicted"/>
<comment type="caution">
    <text evidence="1">The sequence shown here is derived from an EMBL/GenBank/DDBJ whole genome shotgun (WGS) entry which is preliminary data.</text>
</comment>
<keyword evidence="2" id="KW-1185">Reference proteome</keyword>
<name>A0ABX0J9T0_9BACL</name>
<protein>
    <submittedName>
        <fullName evidence="1">Uncharacterized protein</fullName>
    </submittedName>
</protein>
<organism evidence="1 2">
    <name type="scientific">Paenibacillus agricola</name>
    <dbReference type="NCBI Taxonomy" id="2716264"/>
    <lineage>
        <taxon>Bacteria</taxon>
        <taxon>Bacillati</taxon>
        <taxon>Bacillota</taxon>
        <taxon>Bacilli</taxon>
        <taxon>Bacillales</taxon>
        <taxon>Paenibacillaceae</taxon>
        <taxon>Paenibacillus</taxon>
    </lineage>
</organism>
<accession>A0ABX0J9T0</accession>